<keyword evidence="1 2" id="KW-0732">Signal</keyword>
<dbReference type="RefSeq" id="WP_196080002.1">
    <property type="nucleotide sequence ID" value="NZ_JADPVI010000002.1"/>
</dbReference>
<name>A0ABS0FCR4_9FLAO</name>
<keyword evidence="5" id="KW-1185">Reference proteome</keyword>
<gene>
    <name evidence="4" type="ORF">IV494_10045</name>
</gene>
<sequence>MKKFYSLLVALLLTATVSAQLTTQVTSPGVFKITYGAANDYTIYSPGFEVPTFYVHCFVNAADNTTGSAFEDAWSNSTVTMNWDAVAMAYVGIIDLNSKMFTQTGAKIPAGTTVNKVGMVFKNLQNGADFQSGDLVANGPTTIITLGVSGTTLKAKSSVVNGQLRTALSGSLSLEIYEMSGKLVNSFKANSNGNAIDLNVNKAGIYLVKITNGSNSEVVKFAK</sequence>
<evidence type="ECO:0000256" key="2">
    <source>
        <dbReference type="SAM" id="SignalP"/>
    </source>
</evidence>
<accession>A0ABS0FCR4</accession>
<dbReference type="Proteomes" id="UP000660070">
    <property type="component" value="Unassembled WGS sequence"/>
</dbReference>
<reference evidence="4 5" key="1">
    <citation type="submission" date="2020-11" db="EMBL/GenBank/DDBJ databases">
        <title>Kaistella gelatinilytica sp. nov., a flavobacterium isolated from Antarctic Soil.</title>
        <authorList>
            <person name="Li J."/>
        </authorList>
    </citation>
    <scope>NUCLEOTIDE SEQUENCE [LARGE SCALE GENOMIC DNA]</scope>
    <source>
        <strain evidence="4 5">G5-32</strain>
    </source>
</reference>
<evidence type="ECO:0000313" key="4">
    <source>
        <dbReference type="EMBL" id="MBF8457518.1"/>
    </source>
</evidence>
<evidence type="ECO:0000256" key="1">
    <source>
        <dbReference type="ARBA" id="ARBA00022729"/>
    </source>
</evidence>
<feature type="chain" id="PRO_5045362097" evidence="2">
    <location>
        <begin position="20"/>
        <end position="223"/>
    </location>
</feature>
<dbReference type="Pfam" id="PF18962">
    <property type="entry name" value="Por_Secre_tail"/>
    <property type="match status" value="1"/>
</dbReference>
<feature type="signal peptide" evidence="2">
    <location>
        <begin position="1"/>
        <end position="19"/>
    </location>
</feature>
<dbReference type="NCBIfam" id="TIGR04183">
    <property type="entry name" value="Por_Secre_tail"/>
    <property type="match status" value="1"/>
</dbReference>
<proteinExistence type="predicted"/>
<dbReference type="EMBL" id="JADPVI010000002">
    <property type="protein sequence ID" value="MBF8457518.1"/>
    <property type="molecule type" value="Genomic_DNA"/>
</dbReference>
<evidence type="ECO:0000259" key="3">
    <source>
        <dbReference type="Pfam" id="PF18962"/>
    </source>
</evidence>
<organism evidence="4 5">
    <name type="scientific">Kaistella gelatinilytica</name>
    <dbReference type="NCBI Taxonomy" id="2787636"/>
    <lineage>
        <taxon>Bacteria</taxon>
        <taxon>Pseudomonadati</taxon>
        <taxon>Bacteroidota</taxon>
        <taxon>Flavobacteriia</taxon>
        <taxon>Flavobacteriales</taxon>
        <taxon>Weeksellaceae</taxon>
        <taxon>Chryseobacterium group</taxon>
        <taxon>Kaistella</taxon>
    </lineage>
</organism>
<comment type="caution">
    <text evidence="4">The sequence shown here is derived from an EMBL/GenBank/DDBJ whole genome shotgun (WGS) entry which is preliminary data.</text>
</comment>
<feature type="domain" description="Secretion system C-terminal sorting" evidence="3">
    <location>
        <begin position="168"/>
        <end position="221"/>
    </location>
</feature>
<dbReference type="InterPro" id="IPR026444">
    <property type="entry name" value="Secre_tail"/>
</dbReference>
<protein>
    <submittedName>
        <fullName evidence="4">T9SS type A sorting domain-containing protein</fullName>
    </submittedName>
</protein>
<evidence type="ECO:0000313" key="5">
    <source>
        <dbReference type="Proteomes" id="UP000660070"/>
    </source>
</evidence>